<comment type="caution">
    <text evidence="1">The sequence shown here is derived from an EMBL/GenBank/DDBJ whole genome shotgun (WGS) entry which is preliminary data.</text>
</comment>
<reference evidence="1 2" key="1">
    <citation type="submission" date="2014-02" db="EMBL/GenBank/DDBJ databases">
        <title>Single nucleus genome sequencing reveals high similarity among nuclei of an endomycorrhizal fungus.</title>
        <authorList>
            <person name="Lin K."/>
            <person name="Geurts R."/>
            <person name="Zhang Z."/>
            <person name="Limpens E."/>
            <person name="Saunders D.G."/>
            <person name="Mu D."/>
            <person name="Pang E."/>
            <person name="Cao H."/>
            <person name="Cha H."/>
            <person name="Lin T."/>
            <person name="Zhou Q."/>
            <person name="Shang Y."/>
            <person name="Li Y."/>
            <person name="Ivanov S."/>
            <person name="Sharma T."/>
            <person name="Velzen R.V."/>
            <person name="Ruijter N.D."/>
            <person name="Aanen D.K."/>
            <person name="Win J."/>
            <person name="Kamoun S."/>
            <person name="Bisseling T."/>
            <person name="Huang S."/>
        </authorList>
    </citation>
    <scope>NUCLEOTIDE SEQUENCE [LARGE SCALE GENOMIC DNA]</scope>
    <source>
        <strain evidence="2">DAOM197198w</strain>
    </source>
</reference>
<sequence length="111" mass="12437">MYVPGRGWQSSQCGGEPWLPGEVEASRWMDIASGMTGSAIGGEKRDRWGLRWHGGFAMVSRQRRFRADYRRWDATSLRQALCSYWPAPPGAQVADPKRRVSVTGGHLCRGN</sequence>
<name>A0A015JNY4_RHIIW</name>
<protein>
    <submittedName>
        <fullName evidence="1">Uncharacterized protein</fullName>
    </submittedName>
</protein>
<evidence type="ECO:0000313" key="1">
    <source>
        <dbReference type="EMBL" id="EXX68935.1"/>
    </source>
</evidence>
<dbReference type="EMBL" id="JEMT01017069">
    <property type="protein sequence ID" value="EXX68935.1"/>
    <property type="molecule type" value="Genomic_DNA"/>
</dbReference>
<dbReference type="Proteomes" id="UP000022910">
    <property type="component" value="Unassembled WGS sequence"/>
</dbReference>
<evidence type="ECO:0000313" key="2">
    <source>
        <dbReference type="Proteomes" id="UP000022910"/>
    </source>
</evidence>
<keyword evidence="2" id="KW-1185">Reference proteome</keyword>
<dbReference type="AlphaFoldDB" id="A0A015JNY4"/>
<organism evidence="1 2">
    <name type="scientific">Rhizophagus irregularis (strain DAOM 197198w)</name>
    <name type="common">Glomus intraradices</name>
    <dbReference type="NCBI Taxonomy" id="1432141"/>
    <lineage>
        <taxon>Eukaryota</taxon>
        <taxon>Fungi</taxon>
        <taxon>Fungi incertae sedis</taxon>
        <taxon>Mucoromycota</taxon>
        <taxon>Glomeromycotina</taxon>
        <taxon>Glomeromycetes</taxon>
        <taxon>Glomerales</taxon>
        <taxon>Glomeraceae</taxon>
        <taxon>Rhizophagus</taxon>
    </lineage>
</organism>
<accession>A0A015JNY4</accession>
<proteinExistence type="predicted"/>
<gene>
    <name evidence="1" type="ORF">RirG_100580</name>
</gene>
<dbReference type="HOGENOM" id="CLU_2159785_0_0_1"/>